<evidence type="ECO:0000313" key="1">
    <source>
        <dbReference type="EMBL" id="KAA6328323.1"/>
    </source>
</evidence>
<proteinExistence type="predicted"/>
<organism evidence="1">
    <name type="scientific">termite gut metagenome</name>
    <dbReference type="NCBI Taxonomy" id="433724"/>
    <lineage>
        <taxon>unclassified sequences</taxon>
        <taxon>metagenomes</taxon>
        <taxon>organismal metagenomes</taxon>
    </lineage>
</organism>
<dbReference type="EMBL" id="SNRY01001841">
    <property type="protein sequence ID" value="KAA6328323.1"/>
    <property type="molecule type" value="Genomic_DNA"/>
</dbReference>
<protein>
    <submittedName>
        <fullName evidence="1">Uncharacterized protein</fullName>
    </submittedName>
</protein>
<name>A0A5J4R6R8_9ZZZZ</name>
<sequence length="82" mass="9195">MQSGEICSHTAKVFTGFFGLSSSSPSGFAKNLPLSLILRASVFYRQKLDSPKPFYFCPQLKYQGLLSCSFARQNRSEGNEEY</sequence>
<comment type="caution">
    <text evidence="1">The sequence shown here is derived from an EMBL/GenBank/DDBJ whole genome shotgun (WGS) entry which is preliminary data.</text>
</comment>
<accession>A0A5J4R6R8</accession>
<reference evidence="1" key="1">
    <citation type="submission" date="2019-03" db="EMBL/GenBank/DDBJ databases">
        <title>Single cell metagenomics reveals metabolic interactions within the superorganism composed of flagellate Streblomastix strix and complex community of Bacteroidetes bacteria on its surface.</title>
        <authorList>
            <person name="Treitli S.C."/>
            <person name="Kolisko M."/>
            <person name="Husnik F."/>
            <person name="Keeling P."/>
            <person name="Hampl V."/>
        </authorList>
    </citation>
    <scope>NUCLEOTIDE SEQUENCE</scope>
    <source>
        <strain evidence="1">STM</strain>
    </source>
</reference>
<dbReference type="AlphaFoldDB" id="A0A5J4R6R8"/>
<gene>
    <name evidence="1" type="ORF">EZS27_022778</name>
</gene>